<dbReference type="Proteomes" id="UP000078046">
    <property type="component" value="Unassembled WGS sequence"/>
</dbReference>
<proteinExistence type="predicted"/>
<keyword evidence="1" id="KW-0175">Coiled coil</keyword>
<organism evidence="2 3">
    <name type="scientific">Intoshia linei</name>
    <dbReference type="NCBI Taxonomy" id="1819745"/>
    <lineage>
        <taxon>Eukaryota</taxon>
        <taxon>Metazoa</taxon>
        <taxon>Spiralia</taxon>
        <taxon>Lophotrochozoa</taxon>
        <taxon>Mesozoa</taxon>
        <taxon>Orthonectida</taxon>
        <taxon>Rhopaluridae</taxon>
        <taxon>Intoshia</taxon>
    </lineage>
</organism>
<evidence type="ECO:0000313" key="2">
    <source>
        <dbReference type="EMBL" id="OAF68253.1"/>
    </source>
</evidence>
<evidence type="ECO:0000256" key="1">
    <source>
        <dbReference type="SAM" id="Coils"/>
    </source>
</evidence>
<gene>
    <name evidence="2" type="ORF">A3Q56_04017</name>
</gene>
<sequence>MSSVSSNTIYLEFPDLELALADLEKLKNKFLTCKKWPEISKNDVELINTLENIFNGLSIERAKVRENLECQNIKIGRIRKYLETLPQKIKNEIEGAILKCDKLNKNTILSLKKCILDYDKLYDLNRDNLSRLIKDNKKLSNDNEELYIYNEKIINNYNSILSTKSEHVITLNELKEQANSLNFDCHDISAYISEQKETLLSEKKLFRKLIKDLTNEILKYTTNINQVVAFKKTLMDNILQIEKLEKISNEKCDGLECTINEYQCFINDYDILNNSLNAKIANLIADIRKYKESNSENENLISIEKFSFDYTQEKFEKDFQSLTKNIEKNQKLVDNFKISIVTKDGENKLLEDKIEIFNQNLTKIMEQLNMYEFLHLKIKEEFADVSINIAVIQKEELKYKEEYSQQFETIQKITMDLKKQLEEQRGVMSKQKNNNTEKQSQYDDFMIKLDEDRNFMMRIEEEILQETNHLRREYKGNIEKKNNLESEINQLFTKTHTQNSIIDNLIDKRNACEKNIEKDIKLHKDKIKWMNETIELIKQDVIKNTIENETISQNRNKNFNIFKNVQETLNGHKNKKYLLLSELPVLKKNKEIMIGQINPLQNKFGEMFDDRKLAMSQEQNELIDIETNISDNNMISKNILNENQIMFDKNQIMEDTINNLFFDLHSIRQVNEELNDINVKGLKKAYESHNVELDLEKQHFIKYKELNKLNVHILTESDKRLNILNNTSKKLKNEITLLNDEFRKYNIV</sequence>
<reference evidence="2 3" key="1">
    <citation type="submission" date="2016-04" db="EMBL/GenBank/DDBJ databases">
        <title>The genome of Intoshia linei affirms orthonectids as highly simplified spiralians.</title>
        <authorList>
            <person name="Mikhailov K.V."/>
            <person name="Slusarev G.S."/>
            <person name="Nikitin M.A."/>
            <person name="Logacheva M.D."/>
            <person name="Penin A."/>
            <person name="Aleoshin V."/>
            <person name="Panchin Y.V."/>
        </authorList>
    </citation>
    <scope>NUCLEOTIDE SEQUENCE [LARGE SCALE GENOMIC DNA]</scope>
    <source>
        <strain evidence="2">Intl2013</strain>
        <tissue evidence="2">Whole animal</tissue>
    </source>
</reference>
<keyword evidence="3" id="KW-1185">Reference proteome</keyword>
<dbReference type="AlphaFoldDB" id="A0A177B3R0"/>
<accession>A0A177B3R0</accession>
<comment type="caution">
    <text evidence="2">The sequence shown here is derived from an EMBL/GenBank/DDBJ whole genome shotgun (WGS) entry which is preliminary data.</text>
</comment>
<name>A0A177B3R0_9BILA</name>
<protein>
    <submittedName>
        <fullName evidence="2">Uncharacterized protein</fullName>
    </submittedName>
</protein>
<evidence type="ECO:0000313" key="3">
    <source>
        <dbReference type="Proteomes" id="UP000078046"/>
    </source>
</evidence>
<dbReference type="EMBL" id="LWCA01000482">
    <property type="protein sequence ID" value="OAF68253.1"/>
    <property type="molecule type" value="Genomic_DNA"/>
</dbReference>
<feature type="coiled-coil region" evidence="1">
    <location>
        <begin position="714"/>
        <end position="741"/>
    </location>
</feature>
<dbReference type="OrthoDB" id="10031759at2759"/>